<comment type="subcellular location">
    <subcellularLocation>
        <location evidence="1">Cell envelope</location>
    </subcellularLocation>
</comment>
<accession>A0A2T4IJY1</accession>
<proteinExistence type="inferred from homology"/>
<feature type="chain" id="PRO_5015413278" evidence="4">
    <location>
        <begin position="29"/>
        <end position="315"/>
    </location>
</feature>
<sequence length="315" mass="34276">MGKFFSRGGAAVLAATGFLLSTPGDVQAQQPMPRWVVGFAQDTLGNDWRRAQTEGLAAAFAHHPEVRFIHTDAGGNTAQQVQDIQSLVSEGVDVLITSPRDAELMAPVIERVRAQGIPVVLLSRRTSSDAHTSFIRADNREIARQAARHLAERLKGQGSILVLQHIPTTSVAMERTEGFFEELKKYPGLSVVAMKRADSLRDKAILAIEEALAEGLRFDAIYAQSDSMASGARAALRRAGIDPGSLPIVGIDYIAEAREAIRKGEQDASFRYPTFAEEGAEITLRILRGEAVPHEVVVDSVKVTRDNVERIAPIF</sequence>
<dbReference type="Pfam" id="PF13407">
    <property type="entry name" value="Peripla_BP_4"/>
    <property type="match status" value="1"/>
</dbReference>
<reference evidence="6 7" key="2">
    <citation type="submission" date="2018-04" db="EMBL/GenBank/DDBJ databases">
        <title>Thauera lacus sp. nov., isolated from an saline lake in Inner Mongolia, China.</title>
        <authorList>
            <person name="Liang Q.-Y."/>
        </authorList>
    </citation>
    <scope>NUCLEOTIDE SEQUENCE [LARGE SCALE GENOMIC DNA]</scope>
    <source>
        <strain evidence="6 7">D20</strain>
    </source>
</reference>
<dbReference type="GO" id="GO:0030313">
    <property type="term" value="C:cell envelope"/>
    <property type="evidence" value="ECO:0007669"/>
    <property type="project" value="UniProtKB-SubCell"/>
</dbReference>
<feature type="domain" description="Periplasmic binding protein" evidence="5">
    <location>
        <begin position="37"/>
        <end position="290"/>
    </location>
</feature>
<reference evidence="6 7" key="1">
    <citation type="submission" date="2018-03" db="EMBL/GenBank/DDBJ databases">
        <authorList>
            <person name="Keele B.F."/>
        </authorList>
    </citation>
    <scope>NUCLEOTIDE SEQUENCE [LARGE SCALE GENOMIC DNA]</scope>
    <source>
        <strain evidence="6 7">D20</strain>
    </source>
</reference>
<dbReference type="Gene3D" id="3.40.50.2300">
    <property type="match status" value="2"/>
</dbReference>
<dbReference type="InterPro" id="IPR028082">
    <property type="entry name" value="Peripla_BP_I"/>
</dbReference>
<comment type="caution">
    <text evidence="6">The sequence shown here is derived from an EMBL/GenBank/DDBJ whole genome shotgun (WGS) entry which is preliminary data.</text>
</comment>
<gene>
    <name evidence="6" type="ORF">C8261_01185</name>
</gene>
<evidence type="ECO:0000256" key="1">
    <source>
        <dbReference type="ARBA" id="ARBA00004196"/>
    </source>
</evidence>
<protein>
    <submittedName>
        <fullName evidence="6">LacI family transcriptional regulator</fullName>
    </submittedName>
</protein>
<dbReference type="InterPro" id="IPR025997">
    <property type="entry name" value="SBP_2_dom"/>
</dbReference>
<evidence type="ECO:0000256" key="2">
    <source>
        <dbReference type="ARBA" id="ARBA00007639"/>
    </source>
</evidence>
<organism evidence="6 7">
    <name type="scientific">Pseudothauera lacus</name>
    <dbReference type="NCBI Taxonomy" id="2136175"/>
    <lineage>
        <taxon>Bacteria</taxon>
        <taxon>Pseudomonadati</taxon>
        <taxon>Pseudomonadota</taxon>
        <taxon>Betaproteobacteria</taxon>
        <taxon>Rhodocyclales</taxon>
        <taxon>Zoogloeaceae</taxon>
        <taxon>Pseudothauera</taxon>
    </lineage>
</organism>
<feature type="signal peptide" evidence="4">
    <location>
        <begin position="1"/>
        <end position="28"/>
    </location>
</feature>
<dbReference type="EMBL" id="PZKC01000001">
    <property type="protein sequence ID" value="PTD98060.1"/>
    <property type="molecule type" value="Genomic_DNA"/>
</dbReference>
<keyword evidence="3 4" id="KW-0732">Signal</keyword>
<dbReference type="PANTHER" id="PTHR46847:SF1">
    <property type="entry name" value="D-ALLOSE-BINDING PERIPLASMIC PROTEIN-RELATED"/>
    <property type="match status" value="1"/>
</dbReference>
<evidence type="ECO:0000259" key="5">
    <source>
        <dbReference type="Pfam" id="PF13407"/>
    </source>
</evidence>
<evidence type="ECO:0000313" key="6">
    <source>
        <dbReference type="EMBL" id="PTD98060.1"/>
    </source>
</evidence>
<name>A0A2T4IJY1_9RHOO</name>
<dbReference type="AlphaFoldDB" id="A0A2T4IJY1"/>
<comment type="similarity">
    <text evidence="2">Belongs to the bacterial solute-binding protein 2 family.</text>
</comment>
<dbReference type="Proteomes" id="UP000241193">
    <property type="component" value="Unassembled WGS sequence"/>
</dbReference>
<dbReference type="GO" id="GO:0030246">
    <property type="term" value="F:carbohydrate binding"/>
    <property type="evidence" value="ECO:0007669"/>
    <property type="project" value="UniProtKB-ARBA"/>
</dbReference>
<dbReference type="OrthoDB" id="9805127at2"/>
<dbReference type="SUPFAM" id="SSF53822">
    <property type="entry name" value="Periplasmic binding protein-like I"/>
    <property type="match status" value="1"/>
</dbReference>
<evidence type="ECO:0000256" key="3">
    <source>
        <dbReference type="ARBA" id="ARBA00022729"/>
    </source>
</evidence>
<keyword evidence="7" id="KW-1185">Reference proteome</keyword>
<evidence type="ECO:0000313" key="7">
    <source>
        <dbReference type="Proteomes" id="UP000241193"/>
    </source>
</evidence>
<dbReference type="CDD" id="cd06308">
    <property type="entry name" value="PBP1_sensor_kinase-like"/>
    <property type="match status" value="1"/>
</dbReference>
<dbReference type="PANTHER" id="PTHR46847">
    <property type="entry name" value="D-ALLOSE-BINDING PERIPLASMIC PROTEIN-RELATED"/>
    <property type="match status" value="1"/>
</dbReference>
<evidence type="ECO:0000256" key="4">
    <source>
        <dbReference type="SAM" id="SignalP"/>
    </source>
</evidence>